<keyword evidence="2 4" id="KW-0560">Oxidoreductase</keyword>
<evidence type="ECO:0000259" key="5">
    <source>
        <dbReference type="Pfam" id="PF00171"/>
    </source>
</evidence>
<dbReference type="NCBIfam" id="NF047626">
    <property type="entry name" value="SulfactDhSafD"/>
    <property type="match status" value="1"/>
</dbReference>
<dbReference type="SUPFAM" id="SSF53720">
    <property type="entry name" value="ALDH-like"/>
    <property type="match status" value="1"/>
</dbReference>
<evidence type="ECO:0000313" key="7">
    <source>
        <dbReference type="EMBL" id="MCX2803153.1"/>
    </source>
</evidence>
<dbReference type="RefSeq" id="WP_067153972.1">
    <property type="nucleotide sequence ID" value="NZ_CP014864.1"/>
</dbReference>
<dbReference type="InterPro" id="IPR016160">
    <property type="entry name" value="Ald_DH_CS_CYS"/>
</dbReference>
<evidence type="ECO:0000313" key="6">
    <source>
        <dbReference type="EMBL" id="AMX02860.1"/>
    </source>
</evidence>
<dbReference type="PANTHER" id="PTHR42991:SF1">
    <property type="entry name" value="ALDEHYDE DEHYDROGENASE"/>
    <property type="match status" value="1"/>
</dbReference>
<reference evidence="6" key="2">
    <citation type="submission" date="2016-03" db="EMBL/GenBank/DDBJ databases">
        <authorList>
            <person name="Ploux O."/>
        </authorList>
    </citation>
    <scope>NUCLEOTIDE SEQUENCE [LARGE SCALE GENOMIC DNA]</scope>
    <source>
        <strain evidence="6">DAU221</strain>
    </source>
</reference>
<dbReference type="Gene3D" id="3.40.309.10">
    <property type="entry name" value="Aldehyde Dehydrogenase, Chain A, domain 2"/>
    <property type="match status" value="1"/>
</dbReference>
<dbReference type="InterPro" id="IPR016162">
    <property type="entry name" value="Ald_DH_N"/>
</dbReference>
<evidence type="ECO:0000256" key="1">
    <source>
        <dbReference type="ARBA" id="ARBA00009986"/>
    </source>
</evidence>
<dbReference type="OrthoDB" id="5887723at2"/>
<protein>
    <submittedName>
        <fullName evidence="6 7">Aldehyde dehydrogenase</fullName>
    </submittedName>
</protein>
<accession>A0A143HN38</accession>
<evidence type="ECO:0000256" key="4">
    <source>
        <dbReference type="RuleBase" id="RU003345"/>
    </source>
</evidence>
<dbReference type="PANTHER" id="PTHR42991">
    <property type="entry name" value="ALDEHYDE DEHYDROGENASE"/>
    <property type="match status" value="1"/>
</dbReference>
<dbReference type="PROSITE" id="PS00687">
    <property type="entry name" value="ALDEHYDE_DEHYDR_GLU"/>
    <property type="match status" value="1"/>
</dbReference>
<proteinExistence type="inferred from homology"/>
<keyword evidence="8" id="KW-1185">Reference proteome</keyword>
<dbReference type="EMBL" id="JAPHQB010000033">
    <property type="protein sequence ID" value="MCX2803153.1"/>
    <property type="molecule type" value="Genomic_DNA"/>
</dbReference>
<dbReference type="PROSITE" id="PS00070">
    <property type="entry name" value="ALDEHYDE_DEHYDR_CYS"/>
    <property type="match status" value="1"/>
</dbReference>
<comment type="similarity">
    <text evidence="1 4">Belongs to the aldehyde dehydrogenase family.</text>
</comment>
<dbReference type="GeneID" id="76608372"/>
<dbReference type="InterPro" id="IPR051020">
    <property type="entry name" value="ALDH-related_metabolic_enz"/>
</dbReference>
<dbReference type="KEGG" id="mthd:A3224_09950"/>
<dbReference type="InterPro" id="IPR015590">
    <property type="entry name" value="Aldehyde_DH_dom"/>
</dbReference>
<dbReference type="GO" id="GO:0008911">
    <property type="term" value="F:lactaldehyde dehydrogenase (NAD+) activity"/>
    <property type="evidence" value="ECO:0007669"/>
    <property type="project" value="TreeGrafter"/>
</dbReference>
<dbReference type="AlphaFoldDB" id="A0A143HN38"/>
<dbReference type="InterPro" id="IPR016163">
    <property type="entry name" value="Ald_DH_C"/>
</dbReference>
<reference evidence="7" key="3">
    <citation type="submission" date="2022-11" db="EMBL/GenBank/DDBJ databases">
        <title>Chitin-degrading and fungicidal potential of chitinolytic bacterial strains from marine environment of the Pacific Ocean regions.</title>
        <authorList>
            <person name="Pentekhina I."/>
            <person name="Nedashkovskaya O."/>
            <person name="Seitkalieva A."/>
            <person name="Podvolotskaya A."/>
            <person name="Tekutyeva L."/>
            <person name="Balabanova L."/>
        </authorList>
    </citation>
    <scope>NUCLEOTIDE SEQUENCE</scope>
    <source>
        <strain evidence="7">KMM 6838</strain>
    </source>
</reference>
<organism evidence="6 8">
    <name type="scientific">Microbulbifer thermotolerans</name>
    <dbReference type="NCBI Taxonomy" id="252514"/>
    <lineage>
        <taxon>Bacteria</taxon>
        <taxon>Pseudomonadati</taxon>
        <taxon>Pseudomonadota</taxon>
        <taxon>Gammaproteobacteria</taxon>
        <taxon>Cellvibrionales</taxon>
        <taxon>Microbulbiferaceae</taxon>
        <taxon>Microbulbifer</taxon>
    </lineage>
</organism>
<feature type="domain" description="Aldehyde dehydrogenase" evidence="5">
    <location>
        <begin position="4"/>
        <end position="452"/>
    </location>
</feature>
<gene>
    <name evidence="6" type="ORF">A3224_09950</name>
    <name evidence="7" type="ORF">OQJ68_15270</name>
</gene>
<dbReference type="Proteomes" id="UP000076077">
    <property type="component" value="Chromosome"/>
</dbReference>
<sequence length="455" mass="49452">MADYQIINPYTGNLIEAYHFASEQDIDRALTTLAAGRALQHEVPAYERSNILMCLAQLLLERKEDLAQLITEETGKTISDSRVEIDRAYNTALACAMEARAINGEALDSDSFPPQREKIGIVLWKPLGTVLCITPFNFPINIAMHKIGPAFAAGNTILFKPGPQNKRSAEFFVALCYSAGMDESVLQMVIPDIDATGYAVAHSQVHAINFTGGTAAAKAIAARAGYKKLLFELGGNDPLIVMQDADLDRAVSAAINQRFATAGQRCTAAKRVFVHRQIYNAFRDKLILAAEKLKVGDPTEEDTFVGPLIHAGAAGQVEARINSAIENGARVLVGNRREGNIVWPTVLENVPDDAELVAEETFGPVIPLRVFDTVDELVSLVNVSSFGLQAGVFTRDLLLAKQLFNRLDVGLLAVNDGPGFRAEHFPFGGVKESGIGREGVRYAIREMSIQKTLVL</sequence>
<dbReference type="STRING" id="252514.A3224_09950"/>
<dbReference type="Proteomes" id="UP001209730">
    <property type="component" value="Unassembled WGS sequence"/>
</dbReference>
<evidence type="ECO:0000256" key="3">
    <source>
        <dbReference type="PROSITE-ProRule" id="PRU10007"/>
    </source>
</evidence>
<evidence type="ECO:0000256" key="2">
    <source>
        <dbReference type="ARBA" id="ARBA00023002"/>
    </source>
</evidence>
<feature type="active site" evidence="3">
    <location>
        <position position="232"/>
    </location>
</feature>
<reference evidence="8" key="1">
    <citation type="submission" date="2016-03" db="EMBL/GenBank/DDBJ databases">
        <authorList>
            <person name="Lee Y.-S."/>
            <person name="Choi Y.-L."/>
        </authorList>
    </citation>
    <scope>NUCLEOTIDE SEQUENCE [LARGE SCALE GENOMIC DNA]</scope>
    <source>
        <strain evidence="8">DAU221</strain>
    </source>
</reference>
<dbReference type="InterPro" id="IPR029510">
    <property type="entry name" value="Ald_DH_CS_GLU"/>
</dbReference>
<dbReference type="InterPro" id="IPR016161">
    <property type="entry name" value="Ald_DH/histidinol_DH"/>
</dbReference>
<dbReference type="Gene3D" id="3.40.605.10">
    <property type="entry name" value="Aldehyde Dehydrogenase, Chain A, domain 1"/>
    <property type="match status" value="1"/>
</dbReference>
<evidence type="ECO:0000313" key="8">
    <source>
        <dbReference type="Proteomes" id="UP000076077"/>
    </source>
</evidence>
<dbReference type="Pfam" id="PF00171">
    <property type="entry name" value="Aldedh"/>
    <property type="match status" value="1"/>
</dbReference>
<dbReference type="EMBL" id="CP014864">
    <property type="protein sequence ID" value="AMX02860.1"/>
    <property type="molecule type" value="Genomic_DNA"/>
</dbReference>
<name>A0A143HN38_MICTH</name>